<evidence type="ECO:0000256" key="4">
    <source>
        <dbReference type="ARBA" id="ARBA00022679"/>
    </source>
</evidence>
<dbReference type="SFLD" id="SFLDG01082">
    <property type="entry name" value="B12-binding_domain_containing"/>
    <property type="match status" value="1"/>
</dbReference>
<dbReference type="SUPFAM" id="SSF102114">
    <property type="entry name" value="Radical SAM enzymes"/>
    <property type="match status" value="1"/>
</dbReference>
<evidence type="ECO:0000256" key="8">
    <source>
        <dbReference type="ARBA" id="ARBA00023014"/>
    </source>
</evidence>
<evidence type="ECO:0000256" key="6">
    <source>
        <dbReference type="ARBA" id="ARBA00022723"/>
    </source>
</evidence>
<dbReference type="InterPro" id="IPR006638">
    <property type="entry name" value="Elp3/MiaA/NifB-like_rSAM"/>
</dbReference>
<dbReference type="SFLD" id="SFLDG01123">
    <property type="entry name" value="methyltransferase_(Class_B)"/>
    <property type="match status" value="1"/>
</dbReference>
<proteinExistence type="predicted"/>
<organism evidence="10 11">
    <name type="scientific">Oceanospirillum sediminis</name>
    <dbReference type="NCBI Taxonomy" id="2760088"/>
    <lineage>
        <taxon>Bacteria</taxon>
        <taxon>Pseudomonadati</taxon>
        <taxon>Pseudomonadota</taxon>
        <taxon>Gammaproteobacteria</taxon>
        <taxon>Oceanospirillales</taxon>
        <taxon>Oceanospirillaceae</taxon>
        <taxon>Oceanospirillum</taxon>
    </lineage>
</organism>
<dbReference type="InterPro" id="IPR007197">
    <property type="entry name" value="rSAM"/>
</dbReference>
<dbReference type="EMBL" id="JACJFM010000011">
    <property type="protein sequence ID" value="MBB1487003.1"/>
    <property type="molecule type" value="Genomic_DNA"/>
</dbReference>
<dbReference type="GO" id="GO:0003824">
    <property type="term" value="F:catalytic activity"/>
    <property type="evidence" value="ECO:0007669"/>
    <property type="project" value="InterPro"/>
</dbReference>
<evidence type="ECO:0000256" key="3">
    <source>
        <dbReference type="ARBA" id="ARBA00022603"/>
    </source>
</evidence>
<evidence type="ECO:0000256" key="5">
    <source>
        <dbReference type="ARBA" id="ARBA00022691"/>
    </source>
</evidence>
<dbReference type="PROSITE" id="PS01278">
    <property type="entry name" value="MTTASE_RADICAL"/>
    <property type="match status" value="1"/>
</dbReference>
<dbReference type="SMART" id="SM00729">
    <property type="entry name" value="Elp3"/>
    <property type="match status" value="1"/>
</dbReference>
<dbReference type="PANTHER" id="PTHR43409">
    <property type="entry name" value="ANAEROBIC MAGNESIUM-PROTOPORPHYRIN IX MONOMETHYL ESTER CYCLASE-RELATED"/>
    <property type="match status" value="1"/>
</dbReference>
<gene>
    <name evidence="10" type="ORF">H4O21_10310</name>
</gene>
<keyword evidence="2" id="KW-0004">4Fe-4S</keyword>
<dbReference type="InterPro" id="IPR020612">
    <property type="entry name" value="Methylthiotransferase_CS"/>
</dbReference>
<comment type="cofactor">
    <cofactor evidence="1">
        <name>[4Fe-4S] cluster</name>
        <dbReference type="ChEBI" id="CHEBI:49883"/>
    </cofactor>
</comment>
<dbReference type="PANTHER" id="PTHR43409:SF7">
    <property type="entry name" value="BLL1977 PROTEIN"/>
    <property type="match status" value="1"/>
</dbReference>
<dbReference type="Proteomes" id="UP000565262">
    <property type="component" value="Unassembled WGS sequence"/>
</dbReference>
<keyword evidence="5" id="KW-0949">S-adenosyl-L-methionine</keyword>
<dbReference type="InterPro" id="IPR058240">
    <property type="entry name" value="rSAM_sf"/>
</dbReference>
<dbReference type="GO" id="GO:0051539">
    <property type="term" value="F:4 iron, 4 sulfur cluster binding"/>
    <property type="evidence" value="ECO:0007669"/>
    <property type="project" value="UniProtKB-KW"/>
</dbReference>
<keyword evidence="11" id="KW-1185">Reference proteome</keyword>
<keyword evidence="4" id="KW-0808">Transferase</keyword>
<dbReference type="CDD" id="cd01335">
    <property type="entry name" value="Radical_SAM"/>
    <property type="match status" value="1"/>
</dbReference>
<accession>A0A839INF4</accession>
<dbReference type="InterPro" id="IPR051198">
    <property type="entry name" value="BchE-like"/>
</dbReference>
<dbReference type="SFLD" id="SFLDS00029">
    <property type="entry name" value="Radical_SAM"/>
    <property type="match status" value="1"/>
</dbReference>
<evidence type="ECO:0000256" key="7">
    <source>
        <dbReference type="ARBA" id="ARBA00023004"/>
    </source>
</evidence>
<dbReference type="Gene3D" id="3.80.30.20">
    <property type="entry name" value="tm_1862 like domain"/>
    <property type="match status" value="1"/>
</dbReference>
<keyword evidence="8" id="KW-0411">Iron-sulfur</keyword>
<evidence type="ECO:0000313" key="11">
    <source>
        <dbReference type="Proteomes" id="UP000565262"/>
    </source>
</evidence>
<dbReference type="GO" id="GO:0005829">
    <property type="term" value="C:cytosol"/>
    <property type="evidence" value="ECO:0007669"/>
    <property type="project" value="TreeGrafter"/>
</dbReference>
<dbReference type="RefSeq" id="WP_182808786.1">
    <property type="nucleotide sequence ID" value="NZ_JACJFM010000011.1"/>
</dbReference>
<evidence type="ECO:0000313" key="10">
    <source>
        <dbReference type="EMBL" id="MBB1487003.1"/>
    </source>
</evidence>
<comment type="caution">
    <text evidence="10">The sequence shown here is derived from an EMBL/GenBank/DDBJ whole genome shotgun (WGS) entry which is preliminary data.</text>
</comment>
<dbReference type="PROSITE" id="PS51918">
    <property type="entry name" value="RADICAL_SAM"/>
    <property type="match status" value="1"/>
</dbReference>
<dbReference type="AlphaFoldDB" id="A0A839INF4"/>
<evidence type="ECO:0000256" key="1">
    <source>
        <dbReference type="ARBA" id="ARBA00001966"/>
    </source>
</evidence>
<keyword evidence="7" id="KW-0408">Iron</keyword>
<evidence type="ECO:0000256" key="2">
    <source>
        <dbReference type="ARBA" id="ARBA00022485"/>
    </source>
</evidence>
<dbReference type="Pfam" id="PF04055">
    <property type="entry name" value="Radical_SAM"/>
    <property type="match status" value="1"/>
</dbReference>
<feature type="domain" description="Radical SAM core" evidence="9">
    <location>
        <begin position="208"/>
        <end position="433"/>
    </location>
</feature>
<dbReference type="InterPro" id="IPR034466">
    <property type="entry name" value="Methyltransferase_Class_B"/>
</dbReference>
<dbReference type="GO" id="GO:0046872">
    <property type="term" value="F:metal ion binding"/>
    <property type="evidence" value="ECO:0007669"/>
    <property type="project" value="UniProtKB-KW"/>
</dbReference>
<name>A0A839INF4_9GAMM</name>
<protein>
    <submittedName>
        <fullName evidence="10">Radical SAM protein</fullName>
    </submittedName>
</protein>
<sequence>MEKHTIVHSEPASASQPSRLGILMIKPSRYDDDGYVVQWWKSIGPAHSLAAVWGIVEDAVNRQVLGPDVTVDITGINEMTTRVNTKKLSKKLKSFDRALVMMVGVQTNQYPRSVDLARQFIAQGIPVAIGGFHVSGTMALTPDWEYGALQSAQDEGITLYAGELETGVDELLRDVWHGTLKSMYDKGDDLADMSKAPLPKLLTPQQRKMKIDVATMDMGRGCPFKCSFCSVINVSGNKMRSRDPAAIEVYLRQCIDQGTHRLLLVDDNFARLREWREILDVFIKLHKETGIEWDCFVQLDTQSHRIPGFVEKAREAGCTRVFIGIEAVRTDSLQAAGKKHNKVQAMHDMAMAWKKAGIFIFGTLIIGFDNDTPERMKEDVRFLQDNVPIDILITTVLTPLPGSMDHKHAVEAGVKLDPDLNEYDTTHAVFDHPLMSKEEWNQTYLDLYDWFYTPEHIEKIFTQALENGISVKELIQVMMAFYGSPRFEKSHPYVYGLVRFKSRVDRRPGREIEPIWRFYPRRAWEVSKSLVGHIGLYLHLLRIARRARKAVKRRSPLIKVEQI</sequence>
<keyword evidence="3" id="KW-0489">Methyltransferase</keyword>
<keyword evidence="6" id="KW-0479">Metal-binding</keyword>
<reference evidence="10 11" key="1">
    <citation type="submission" date="2020-08" db="EMBL/GenBank/DDBJ databases">
        <title>Oceanospirillum sp. nov. isolated from marine sediment.</title>
        <authorList>
            <person name="Ji X."/>
        </authorList>
    </citation>
    <scope>NUCLEOTIDE SEQUENCE [LARGE SCALE GENOMIC DNA]</scope>
    <source>
        <strain evidence="10 11">D5</strain>
    </source>
</reference>
<dbReference type="InterPro" id="IPR023404">
    <property type="entry name" value="rSAM_horseshoe"/>
</dbReference>
<evidence type="ECO:0000259" key="9">
    <source>
        <dbReference type="PROSITE" id="PS51918"/>
    </source>
</evidence>